<dbReference type="Pfam" id="PF03061">
    <property type="entry name" value="4HBT"/>
    <property type="match status" value="1"/>
</dbReference>
<evidence type="ECO:0000256" key="1">
    <source>
        <dbReference type="ARBA" id="ARBA00010458"/>
    </source>
</evidence>
<reference evidence="5 6" key="1">
    <citation type="submission" date="2020-08" db="EMBL/GenBank/DDBJ databases">
        <title>Genomic Encyclopedia of Type Strains, Phase IV (KMG-IV): sequencing the most valuable type-strain genomes for metagenomic binning, comparative biology and taxonomic classification.</title>
        <authorList>
            <person name="Goeker M."/>
        </authorList>
    </citation>
    <scope>NUCLEOTIDE SEQUENCE [LARGE SCALE GENOMIC DNA]</scope>
    <source>
        <strain evidence="5 6">DSM 24163</strain>
    </source>
</reference>
<dbReference type="GO" id="GO:0052816">
    <property type="term" value="F:long-chain fatty acyl-CoA hydrolase activity"/>
    <property type="evidence" value="ECO:0007669"/>
    <property type="project" value="TreeGrafter"/>
</dbReference>
<evidence type="ECO:0000256" key="2">
    <source>
        <dbReference type="ARBA" id="ARBA00022801"/>
    </source>
</evidence>
<dbReference type="SUPFAM" id="SSF54637">
    <property type="entry name" value="Thioesterase/thiol ester dehydrase-isomerase"/>
    <property type="match status" value="1"/>
</dbReference>
<evidence type="ECO:0000259" key="4">
    <source>
        <dbReference type="PROSITE" id="PS51770"/>
    </source>
</evidence>
<comment type="similarity">
    <text evidence="1">Belongs to the acyl coenzyme A hydrolase family.</text>
</comment>
<keyword evidence="2 3" id="KW-0378">Hydrolase</keyword>
<evidence type="ECO:0000256" key="3">
    <source>
        <dbReference type="PROSITE-ProRule" id="PRU01106"/>
    </source>
</evidence>
<dbReference type="CDD" id="cd03442">
    <property type="entry name" value="BFIT_BACH"/>
    <property type="match status" value="1"/>
</dbReference>
<dbReference type="InterPro" id="IPR033120">
    <property type="entry name" value="HOTDOG_ACOT"/>
</dbReference>
<dbReference type="Proteomes" id="UP000521199">
    <property type="component" value="Unassembled WGS sequence"/>
</dbReference>
<sequence length="206" mass="22489">MRMLRGGSRSADCLPTRSVAYAGRHRTAHLLLPSNGPPLTRDAPIAGTQRELTFRFLAEPGDVNFGGNVHGGAVMKWIDQAGYACAAGWAGTYCVTVYVGGIQFERPVRIGQLVEVHAQIVLTGTTSMHVAVTVSARDTTAEGAERTTHCLMVFVAQDAQRRSIPVPAYTPGTDRERELAAYARDIMRMRKDIEAARRDFLARYPG</sequence>
<dbReference type="InterPro" id="IPR040170">
    <property type="entry name" value="Cytosol_ACT"/>
</dbReference>
<dbReference type="AlphaFoldDB" id="A0A7W8D6I1"/>
<dbReference type="InterPro" id="IPR006683">
    <property type="entry name" value="Thioestr_dom"/>
</dbReference>
<proteinExistence type="inferred from homology"/>
<dbReference type="GO" id="GO:0006637">
    <property type="term" value="P:acyl-CoA metabolic process"/>
    <property type="evidence" value="ECO:0007669"/>
    <property type="project" value="TreeGrafter"/>
</dbReference>
<protein>
    <submittedName>
        <fullName evidence="5">Acyl-CoA hydrolase</fullName>
    </submittedName>
</protein>
<feature type="domain" description="HotDog ACOT-type" evidence="4">
    <location>
        <begin position="48"/>
        <end position="160"/>
    </location>
</feature>
<keyword evidence="6" id="KW-1185">Reference proteome</keyword>
<gene>
    <name evidence="5" type="ORF">HNQ52_001145</name>
</gene>
<evidence type="ECO:0000313" key="5">
    <source>
        <dbReference type="EMBL" id="MBB5207616.1"/>
    </source>
</evidence>
<evidence type="ECO:0000313" key="6">
    <source>
        <dbReference type="Proteomes" id="UP000521199"/>
    </source>
</evidence>
<dbReference type="EMBL" id="JACHHP010000002">
    <property type="protein sequence ID" value="MBB5207616.1"/>
    <property type="molecule type" value="Genomic_DNA"/>
</dbReference>
<dbReference type="PANTHER" id="PTHR11049:SF16">
    <property type="entry name" value="PROTEIN VDLD"/>
    <property type="match status" value="1"/>
</dbReference>
<comment type="caution">
    <text evidence="5">The sequence shown here is derived from an EMBL/GenBank/DDBJ whole genome shotgun (WGS) entry which is preliminary data.</text>
</comment>
<dbReference type="InterPro" id="IPR029069">
    <property type="entry name" value="HotDog_dom_sf"/>
</dbReference>
<dbReference type="PROSITE" id="PS51770">
    <property type="entry name" value="HOTDOG_ACOT"/>
    <property type="match status" value="1"/>
</dbReference>
<organism evidence="5 6">
    <name type="scientific">Chiayiivirga flava</name>
    <dbReference type="NCBI Taxonomy" id="659595"/>
    <lineage>
        <taxon>Bacteria</taxon>
        <taxon>Pseudomonadati</taxon>
        <taxon>Pseudomonadota</taxon>
        <taxon>Gammaproteobacteria</taxon>
        <taxon>Lysobacterales</taxon>
        <taxon>Lysobacteraceae</taxon>
        <taxon>Chiayiivirga</taxon>
    </lineage>
</organism>
<dbReference type="PANTHER" id="PTHR11049">
    <property type="entry name" value="ACYL COENZYME A THIOESTER HYDROLASE"/>
    <property type="match status" value="1"/>
</dbReference>
<dbReference type="Gene3D" id="3.10.129.10">
    <property type="entry name" value="Hotdog Thioesterase"/>
    <property type="match status" value="1"/>
</dbReference>
<dbReference type="GO" id="GO:0005829">
    <property type="term" value="C:cytosol"/>
    <property type="evidence" value="ECO:0007669"/>
    <property type="project" value="TreeGrafter"/>
</dbReference>
<name>A0A7W8D6I1_9GAMM</name>
<accession>A0A7W8D6I1</accession>